<organism evidence="2 3">
    <name type="scientific">Paenibacillus mucilaginosus (strain KNP414)</name>
    <dbReference type="NCBI Taxonomy" id="1036673"/>
    <lineage>
        <taxon>Bacteria</taxon>
        <taxon>Bacillati</taxon>
        <taxon>Bacillota</taxon>
        <taxon>Bacilli</taxon>
        <taxon>Bacillales</taxon>
        <taxon>Paenibacillaceae</taxon>
        <taxon>Paenibacillus</taxon>
    </lineage>
</organism>
<dbReference type="EMBL" id="CP002869">
    <property type="protein sequence ID" value="AEI39532.1"/>
    <property type="molecule type" value="Genomic_DNA"/>
</dbReference>
<keyword evidence="1" id="KW-0472">Membrane</keyword>
<keyword evidence="1" id="KW-0812">Transmembrane</keyword>
<reference evidence="2 3" key="2">
    <citation type="journal article" date="2013" name="Genome Announc.">
        <title>Genome Sequence of Growth-Improving Paenibacillus mucilaginosus Strain KNP414.</title>
        <authorList>
            <person name="Lu J.J."/>
            <person name="Wang J.F."/>
            <person name="Hu X.F."/>
        </authorList>
    </citation>
    <scope>NUCLEOTIDE SEQUENCE [LARGE SCALE GENOMIC DNA]</scope>
    <source>
        <strain evidence="2 3">KNP414</strain>
    </source>
</reference>
<feature type="transmembrane region" description="Helical" evidence="1">
    <location>
        <begin position="20"/>
        <end position="37"/>
    </location>
</feature>
<dbReference type="PATRIC" id="fig|1036673.3.peg.844"/>
<name>F8F7P7_PAEMK</name>
<evidence type="ECO:0000256" key="1">
    <source>
        <dbReference type="SAM" id="Phobius"/>
    </source>
</evidence>
<keyword evidence="1" id="KW-1133">Transmembrane helix</keyword>
<dbReference type="HOGENOM" id="CLU_3330951_0_0_9"/>
<proteinExistence type="predicted"/>
<accession>F8F7P7</accession>
<protein>
    <submittedName>
        <fullName evidence="2">Uncharacterized protein</fullName>
    </submittedName>
</protein>
<dbReference type="KEGG" id="pms:KNP414_00942"/>
<dbReference type="Proteomes" id="UP000006620">
    <property type="component" value="Chromosome"/>
</dbReference>
<gene>
    <name evidence="2" type="ordered locus">KNP414_00942</name>
</gene>
<evidence type="ECO:0000313" key="3">
    <source>
        <dbReference type="Proteomes" id="UP000006620"/>
    </source>
</evidence>
<dbReference type="AlphaFoldDB" id="F8F7P7"/>
<reference evidence="3" key="1">
    <citation type="submission" date="2011-06" db="EMBL/GenBank/DDBJ databases">
        <title>Complete genome sequence of Paenibacillus mucilaginosus KNP414.</title>
        <authorList>
            <person name="Wang J."/>
            <person name="Hu S."/>
            <person name="Hu X."/>
            <person name="Zhang B."/>
            <person name="Dong D."/>
            <person name="Zhang S."/>
            <person name="Zhao K."/>
            <person name="Wu D."/>
        </authorList>
    </citation>
    <scope>NUCLEOTIDE SEQUENCE [LARGE SCALE GENOMIC DNA]</scope>
    <source>
        <strain evidence="3">KNP414</strain>
    </source>
</reference>
<sequence>MHELYHFYKMKKKTAIFDKILPHLSFFILLHTNLPILS</sequence>
<evidence type="ECO:0000313" key="2">
    <source>
        <dbReference type="EMBL" id="AEI39532.1"/>
    </source>
</evidence>